<sequence>MKKIIRFLILFLIATVLYSCKGVPMVQTTREMKELKVNESKFVNKPLKYLLKEIGPQIKTGIGQNEDQFFFSFRFTTLEQQKLNQGSLDDRVSLYVYVKERIDWQWEKRPKGIESVWTKEDAKKYGNLIVVRIKIIEKNNIQ</sequence>
<gene>
    <name evidence="1" type="ORF">LNP81_18555</name>
</gene>
<evidence type="ECO:0000313" key="2">
    <source>
        <dbReference type="Proteomes" id="UP001430679"/>
    </source>
</evidence>
<keyword evidence="2" id="KW-1185">Reference proteome</keyword>
<reference evidence="1" key="1">
    <citation type="submission" date="2021-11" db="EMBL/GenBank/DDBJ databases">
        <title>Description of novel Flavobacterium species.</title>
        <authorList>
            <person name="Saticioglu I.B."/>
            <person name="Ay H."/>
            <person name="Altun S."/>
            <person name="Duman M."/>
        </authorList>
    </citation>
    <scope>NUCLEOTIDE SEQUENCE</scope>
    <source>
        <strain evidence="1">F-30</strain>
    </source>
</reference>
<name>A0ABS8MHP6_9FLAO</name>
<evidence type="ECO:0000313" key="1">
    <source>
        <dbReference type="EMBL" id="MCC9065010.1"/>
    </source>
</evidence>
<accession>A0ABS8MHP6</accession>
<comment type="caution">
    <text evidence="1">The sequence shown here is derived from an EMBL/GenBank/DDBJ whole genome shotgun (WGS) entry which is preliminary data.</text>
</comment>
<dbReference type="RefSeq" id="WP_121321565.1">
    <property type="nucleotide sequence ID" value="NZ_JAJJMM010000001.1"/>
</dbReference>
<dbReference type="Proteomes" id="UP001430679">
    <property type="component" value="Unassembled WGS sequence"/>
</dbReference>
<dbReference type="PROSITE" id="PS51257">
    <property type="entry name" value="PROKAR_LIPOPROTEIN"/>
    <property type="match status" value="1"/>
</dbReference>
<protein>
    <recommendedName>
        <fullName evidence="3">Lipoprotein</fullName>
    </recommendedName>
</protein>
<proteinExistence type="predicted"/>
<organism evidence="1 2">
    <name type="scientific">Flavobacterium piscisymbiosum</name>
    <dbReference type="NCBI Taxonomy" id="2893753"/>
    <lineage>
        <taxon>Bacteria</taxon>
        <taxon>Pseudomonadati</taxon>
        <taxon>Bacteroidota</taxon>
        <taxon>Flavobacteriia</taxon>
        <taxon>Flavobacteriales</taxon>
        <taxon>Flavobacteriaceae</taxon>
        <taxon>Flavobacterium</taxon>
    </lineage>
</organism>
<dbReference type="EMBL" id="JAJJMM010000001">
    <property type="protein sequence ID" value="MCC9065010.1"/>
    <property type="molecule type" value="Genomic_DNA"/>
</dbReference>
<evidence type="ECO:0008006" key="3">
    <source>
        <dbReference type="Google" id="ProtNLM"/>
    </source>
</evidence>